<dbReference type="RefSeq" id="XP_003883783.1">
    <property type="nucleotide sequence ID" value="XM_003883734.1"/>
</dbReference>
<keyword evidence="4" id="KW-1185">Reference proteome</keyword>
<reference evidence="4" key="3">
    <citation type="journal article" date="2012" name="PLoS Pathog.">
        <title>Comparative genomics of the apicomplexan parasites Toxoplasma gondii and Neospora caninum: Coccidia differing in host range and transmission strategy.</title>
        <authorList>
            <person name="Reid A.J."/>
            <person name="Vermont S.J."/>
            <person name="Cotton J.A."/>
            <person name="Harris D."/>
            <person name="Hill-Cawthorne G.A."/>
            <person name="Konen-Waisman S."/>
            <person name="Latham S.M."/>
            <person name="Mourier T."/>
            <person name="Norton R."/>
            <person name="Quail M.A."/>
            <person name="Sanders M."/>
            <person name="Shanmugam D."/>
            <person name="Sohal A."/>
            <person name="Wasmuth J.D."/>
            <person name="Brunk B."/>
            <person name="Grigg M.E."/>
            <person name="Howard J.C."/>
            <person name="Parkinson J."/>
            <person name="Roos D.S."/>
            <person name="Trees A.J."/>
            <person name="Berriman M."/>
            <person name="Pain A."/>
            <person name="Wastling J.M."/>
        </authorList>
    </citation>
    <scope>NUCLEOTIDE SEQUENCE [LARGE SCALE GENOMIC DNA]</scope>
    <source>
        <strain evidence="4">Liverpool</strain>
    </source>
</reference>
<proteinExistence type="predicted"/>
<dbReference type="AlphaFoldDB" id="F0VJ40"/>
<reference evidence="3" key="4">
    <citation type="journal article" date="2015" name="PLoS ONE">
        <title>Comprehensive Evaluation of Toxoplasma gondii VEG and Neospora caninum LIV Genomes with Tachyzoite Stage Transcriptome and Proteome Defines Novel Transcript Features.</title>
        <authorList>
            <person name="Ramaprasad A."/>
            <person name="Mourier T."/>
            <person name="Naeem R."/>
            <person name="Malas T.B."/>
            <person name="Moussa E."/>
            <person name="Panigrahi A."/>
            <person name="Vermont S.J."/>
            <person name="Otto T.D."/>
            <person name="Wastling J."/>
            <person name="Pain A."/>
        </authorList>
    </citation>
    <scope>NUCLEOTIDE SEQUENCE</scope>
    <source>
        <strain evidence="3">Liverpool</strain>
    </source>
</reference>
<dbReference type="InParanoid" id="F0VJ40"/>
<dbReference type="eggNOG" id="ENOG502TM9Q">
    <property type="taxonomic scope" value="Eukaryota"/>
</dbReference>
<accession>F0VJ40</accession>
<gene>
    <name evidence="3" type="ORF">BN1204_035330</name>
    <name evidence="2" type="ORF">NCLIV_035330</name>
</gene>
<organism evidence="2 4">
    <name type="scientific">Neospora caninum (strain Liverpool)</name>
    <dbReference type="NCBI Taxonomy" id="572307"/>
    <lineage>
        <taxon>Eukaryota</taxon>
        <taxon>Sar</taxon>
        <taxon>Alveolata</taxon>
        <taxon>Apicomplexa</taxon>
        <taxon>Conoidasida</taxon>
        <taxon>Coccidia</taxon>
        <taxon>Eucoccidiorida</taxon>
        <taxon>Eimeriorina</taxon>
        <taxon>Sarcocystidae</taxon>
        <taxon>Neospora</taxon>
    </lineage>
</organism>
<dbReference type="Proteomes" id="UP000007494">
    <property type="component" value="Chromosome VIII"/>
</dbReference>
<dbReference type="VEuPathDB" id="ToxoDB:NCLIV_035330"/>
<evidence type="ECO:0000256" key="1">
    <source>
        <dbReference type="SAM" id="MobiDB-lite"/>
    </source>
</evidence>
<sequence length="152" mass="17054">MVAETNSPSRASPENLSREGGAPDEQGKDGIEEICECARKDSEHCVPSAEEAQELLEALEAEEAALDPQERQAMTRLGLTGCREAILAMRQQIRQRFERHRAFLDDTHQLLGERNFYFDKLNCIQRKILEDFGDSHVGQKVLAIISARPAGF</sequence>
<evidence type="ECO:0000313" key="4">
    <source>
        <dbReference type="Proteomes" id="UP000007494"/>
    </source>
</evidence>
<reference evidence="2" key="2">
    <citation type="submission" date="2011-03" db="EMBL/GenBank/DDBJ databases">
        <title>Comparative genomics and transcriptomics of Neospora caninum and Toxoplasma gondii.</title>
        <authorList>
            <person name="Reid A.J."/>
            <person name="Sohal A."/>
            <person name="Harris D."/>
            <person name="Quail M."/>
            <person name="Sanders M."/>
            <person name="Berriman M."/>
            <person name="Wastling J.M."/>
            <person name="Pain A."/>
        </authorList>
    </citation>
    <scope>NUCLEOTIDE SEQUENCE</scope>
    <source>
        <strain evidence="2">Liverpool</strain>
    </source>
</reference>
<evidence type="ECO:0000313" key="2">
    <source>
        <dbReference type="EMBL" id="CBZ53751.1"/>
    </source>
</evidence>
<feature type="region of interest" description="Disordered" evidence="1">
    <location>
        <begin position="1"/>
        <end position="29"/>
    </location>
</feature>
<dbReference type="GeneID" id="13443240"/>
<dbReference type="OMA" id="ERNFYFD"/>
<dbReference type="EMBL" id="LN714483">
    <property type="protein sequence ID" value="CEL67743.1"/>
    <property type="molecule type" value="Genomic_DNA"/>
</dbReference>
<dbReference type="OrthoDB" id="330575at2759"/>
<reference evidence="2" key="1">
    <citation type="submission" date="2011-02" db="EMBL/GenBank/DDBJ databases">
        <authorList>
            <person name="Aslett M."/>
        </authorList>
    </citation>
    <scope>NUCLEOTIDE SEQUENCE</scope>
    <source>
        <strain evidence="2">Liverpool</strain>
    </source>
</reference>
<protein>
    <submittedName>
        <fullName evidence="2">Uncharacterized protein</fullName>
    </submittedName>
</protein>
<evidence type="ECO:0000313" key="3">
    <source>
        <dbReference type="EMBL" id="CEL67743.1"/>
    </source>
</evidence>
<dbReference type="EMBL" id="FR823390">
    <property type="protein sequence ID" value="CBZ53751.1"/>
    <property type="molecule type" value="Genomic_DNA"/>
</dbReference>
<feature type="compositionally biased region" description="Polar residues" evidence="1">
    <location>
        <begin position="1"/>
        <end position="15"/>
    </location>
</feature>
<name>F0VJ40_NEOCL</name>